<organism evidence="2 3">
    <name type="scientific">Gordonia effusa NBRC 100432</name>
    <dbReference type="NCBI Taxonomy" id="1077974"/>
    <lineage>
        <taxon>Bacteria</taxon>
        <taxon>Bacillati</taxon>
        <taxon>Actinomycetota</taxon>
        <taxon>Actinomycetes</taxon>
        <taxon>Mycobacteriales</taxon>
        <taxon>Gordoniaceae</taxon>
        <taxon>Gordonia</taxon>
    </lineage>
</organism>
<comment type="caution">
    <text evidence="2">The sequence shown here is derived from an EMBL/GenBank/DDBJ whole genome shotgun (WGS) entry which is preliminary data.</text>
</comment>
<dbReference type="AlphaFoldDB" id="H0R4Y8"/>
<dbReference type="PANTHER" id="PTHR34202:SF1">
    <property type="entry name" value="UPF0548 PROTEIN"/>
    <property type="match status" value="1"/>
</dbReference>
<evidence type="ECO:0000313" key="3">
    <source>
        <dbReference type="Proteomes" id="UP000035034"/>
    </source>
</evidence>
<reference evidence="2 3" key="1">
    <citation type="submission" date="2011-12" db="EMBL/GenBank/DDBJ databases">
        <title>Whole genome shotgun sequence of Gordonia effusa NBRC 100432.</title>
        <authorList>
            <person name="Yoshida I."/>
            <person name="Takarada H."/>
            <person name="Hosoyama A."/>
            <person name="Tsuchikane K."/>
            <person name="Katsumata H."/>
            <person name="Yamazaki S."/>
            <person name="Fujita N."/>
        </authorList>
    </citation>
    <scope>NUCLEOTIDE SEQUENCE [LARGE SCALE GENOMIC DNA]</scope>
    <source>
        <strain evidence="2 3">NBRC 100432</strain>
    </source>
</reference>
<dbReference type="Pfam" id="PF09348">
    <property type="entry name" value="DUF1990"/>
    <property type="match status" value="1"/>
</dbReference>
<dbReference type="RefSeq" id="WP_007319474.1">
    <property type="nucleotide sequence ID" value="NZ_BAEH01000106.1"/>
</dbReference>
<dbReference type="InterPro" id="IPR014457">
    <property type="entry name" value="UCP010260"/>
</dbReference>
<dbReference type="Proteomes" id="UP000035034">
    <property type="component" value="Unassembled WGS sequence"/>
</dbReference>
<name>H0R4Y8_9ACTN</name>
<keyword evidence="3" id="KW-1185">Reference proteome</keyword>
<dbReference type="InterPro" id="IPR018960">
    <property type="entry name" value="DUF1990"/>
</dbReference>
<evidence type="ECO:0000313" key="2">
    <source>
        <dbReference type="EMBL" id="GAB20139.1"/>
    </source>
</evidence>
<dbReference type="PANTHER" id="PTHR34202">
    <property type="entry name" value="UPF0548 PROTEIN"/>
    <property type="match status" value="1"/>
</dbReference>
<evidence type="ECO:0000259" key="1">
    <source>
        <dbReference type="Pfam" id="PF09348"/>
    </source>
</evidence>
<dbReference type="eggNOG" id="COG4762">
    <property type="taxonomic scope" value="Bacteria"/>
</dbReference>
<sequence>METAEQLSSEVVKQLDADAFTYSEVGATAAGREMPVDYHHLQAAAIIGSGDEYFRQAREALLSWQVQLRSGIRVASSSPTIAAGTVARLTIGVGPIGMKAPVRVIDVLDEPRHVAFTYGTLPGHPESGEELFGLRQFDDGLIEFEVRAFSRHQSVLTKLGGPAGQIAQKLITKRYLAALKNL</sequence>
<gene>
    <name evidence="2" type="ORF">GOEFS_106_00350</name>
</gene>
<dbReference type="PIRSF" id="PIRSF010260">
    <property type="entry name" value="UCP010260"/>
    <property type="match status" value="1"/>
</dbReference>
<dbReference type="STRING" id="1077974.GOEFS_106_00350"/>
<accession>H0R4Y8</accession>
<dbReference type="EMBL" id="BAEH01000106">
    <property type="protein sequence ID" value="GAB20139.1"/>
    <property type="molecule type" value="Genomic_DNA"/>
</dbReference>
<protein>
    <recommendedName>
        <fullName evidence="1">DUF1990 domain-containing protein</fullName>
    </recommendedName>
</protein>
<dbReference type="OrthoDB" id="120660at2"/>
<proteinExistence type="predicted"/>
<feature type="domain" description="DUF1990" evidence="1">
    <location>
        <begin position="21"/>
        <end position="178"/>
    </location>
</feature>